<evidence type="ECO:0000256" key="3">
    <source>
        <dbReference type="ARBA" id="ARBA00022989"/>
    </source>
</evidence>
<keyword evidence="3 6" id="KW-1133">Transmembrane helix</keyword>
<name>A0ABT8S0F3_9BURK</name>
<dbReference type="InterPro" id="IPR007452">
    <property type="entry name" value="TamB_C"/>
</dbReference>
<reference evidence="8" key="1">
    <citation type="submission" date="2023-06" db="EMBL/GenBank/DDBJ databases">
        <authorList>
            <person name="Jiang Y."/>
            <person name="Liu Q."/>
        </authorList>
    </citation>
    <scope>NUCLEOTIDE SEQUENCE</scope>
    <source>
        <strain evidence="8">CGMCC 1.12090</strain>
    </source>
</reference>
<evidence type="ECO:0000256" key="1">
    <source>
        <dbReference type="ARBA" id="ARBA00004167"/>
    </source>
</evidence>
<accession>A0ABT8S0F3</accession>
<feature type="compositionally biased region" description="Low complexity" evidence="5">
    <location>
        <begin position="1"/>
        <end position="12"/>
    </location>
</feature>
<protein>
    <submittedName>
        <fullName evidence="8">Translocation/assembly module TamB domain-containing protein</fullName>
    </submittedName>
</protein>
<evidence type="ECO:0000256" key="5">
    <source>
        <dbReference type="SAM" id="MobiDB-lite"/>
    </source>
</evidence>
<feature type="region of interest" description="Disordered" evidence="5">
    <location>
        <begin position="1"/>
        <end position="24"/>
    </location>
</feature>
<keyword evidence="4 6" id="KW-0472">Membrane</keyword>
<evidence type="ECO:0000313" key="8">
    <source>
        <dbReference type="EMBL" id="MDO1532408.1"/>
    </source>
</evidence>
<dbReference type="Proteomes" id="UP001169027">
    <property type="component" value="Unassembled WGS sequence"/>
</dbReference>
<feature type="domain" description="Translocation and assembly module TamB C-terminal" evidence="7">
    <location>
        <begin position="1002"/>
        <end position="1359"/>
    </location>
</feature>
<dbReference type="PANTHER" id="PTHR36985:SF1">
    <property type="entry name" value="TRANSLOCATION AND ASSEMBLY MODULE SUBUNIT TAMB"/>
    <property type="match status" value="1"/>
</dbReference>
<evidence type="ECO:0000256" key="4">
    <source>
        <dbReference type="ARBA" id="ARBA00023136"/>
    </source>
</evidence>
<keyword evidence="9" id="KW-1185">Reference proteome</keyword>
<evidence type="ECO:0000256" key="6">
    <source>
        <dbReference type="SAM" id="Phobius"/>
    </source>
</evidence>
<dbReference type="PANTHER" id="PTHR36985">
    <property type="entry name" value="TRANSLOCATION AND ASSEMBLY MODULE SUBUNIT TAMB"/>
    <property type="match status" value="1"/>
</dbReference>
<evidence type="ECO:0000256" key="2">
    <source>
        <dbReference type="ARBA" id="ARBA00022692"/>
    </source>
</evidence>
<feature type="transmembrane region" description="Helical" evidence="6">
    <location>
        <begin position="30"/>
        <end position="53"/>
    </location>
</feature>
<comment type="subcellular location">
    <subcellularLocation>
        <location evidence="1">Membrane</location>
        <topology evidence="1">Single-pass membrane protein</topology>
    </subcellularLocation>
</comment>
<dbReference type="EMBL" id="JAUKVY010000005">
    <property type="protein sequence ID" value="MDO1532408.1"/>
    <property type="molecule type" value="Genomic_DNA"/>
</dbReference>
<evidence type="ECO:0000313" key="9">
    <source>
        <dbReference type="Proteomes" id="UP001169027"/>
    </source>
</evidence>
<comment type="caution">
    <text evidence="8">The sequence shown here is derived from an EMBL/GenBank/DDBJ whole genome shotgun (WGS) entry which is preliminary data.</text>
</comment>
<proteinExistence type="predicted"/>
<organism evidence="8 9">
    <name type="scientific">Variovorax ginsengisoli</name>
    <dbReference type="NCBI Taxonomy" id="363844"/>
    <lineage>
        <taxon>Bacteria</taxon>
        <taxon>Pseudomonadati</taxon>
        <taxon>Pseudomonadota</taxon>
        <taxon>Betaproteobacteria</taxon>
        <taxon>Burkholderiales</taxon>
        <taxon>Comamonadaceae</taxon>
        <taxon>Variovorax</taxon>
    </lineage>
</organism>
<dbReference type="Pfam" id="PF04357">
    <property type="entry name" value="TamB"/>
    <property type="match status" value="1"/>
</dbReference>
<evidence type="ECO:0000259" key="7">
    <source>
        <dbReference type="Pfam" id="PF04357"/>
    </source>
</evidence>
<sequence>MSADHATAAATAAPPPPPPPRSRGRRALRAFAWGLTGLVALVLLLGAGAWWWLGSDQSLAFALARTARYLPAGQTLESRDVSGSLRAGGRIGWLRWESESLAVEVRDARIGWQLAPLLRRRVQLGEVHAAQLLIERRAPAESKPVEPLEQLVLPVEIELPFTIDDLRWAGPPALQATGLAGSYRYRDDHHQLEITAVDIADGHYGAQLRLQGPAPMALDATLNGRVRALLAQDRSLDVRAEATIQGQLAGPDARLAVTADLHPVDASADQPMQAQLQATLAPWQPQPVIDAKAALQNIDLATLWPEAPATLLSGEIEAGPDATAAPGESLWQASAQVRNALPGPWDEAKLPVEQLDARARFDGSTWTLPQLSVRAGGGRIDAEGSWGPAPAPWQVDATVRGVSPGALHTRLDGAPVNGRIQAGQTGDALQFDVALQAEGGAGGTGELQGLRLERALAKGQWQDQVLDLRSLRVEARGASIEGRLQLRVDDQAASGRLNLAVPGATALVDGRIAPNTGGGDVQARIDDAAALQGWIEGLPELGRLFGGTALQGSARLDASWRGGWQAVQRRLQAVNEPAPRGTAEPTLQATLAIPRLEVKLPPSEAAAPSPIVLNGVRAELAGSLAQATLALKGEAVTGTRKITLDTRASAGIERRDQWGAALASLRVQAFDSARPDVAPWMLELGSPVSVKVRTASGANPRLDLEASAAAATLKGPAPGTVRIDWQPLRFSRTGTEVGRAFRLQSKGRLQGLPMAWAELLGNGETLAQVGFSGDLLFNGDWDIDAGDTLRAKARLIRESGDLRVQAGEAALVTRIRSHGTGTASERTMDAAGPGASTPAGLKRAEFVLDAEGDTVRANLAWDSERAGEIRVEASTRVQQRQGGWHWADDAPLAGRVTARMPNLGVWSMLAPPGWRMAGTLDADATLAGNRSEPRWNGTLAADKLAMRALVEGLDLRDGRLRATLAGNRVEITEFTLKGGAGAQTRIPGQSGNLSTAASEAARDGGTLSARGELGWGAAPVAGAGSGIRMSIQADLRALRVLVRADRQLTLSGSLQARLASGQFTVRGDIKTDRAVIILPDETAPSLGSDVVVRSAAIDREAAEEAKRRAAENQSEVARAETAKPPDIAVSFDLGADFAVQGRGITTRLAGKLDIRSTALNAPPRITGEVRTVAGQYRAYGQALNIETGIARFNGPFDNPQLDILAIRPNISQRAGVAITGTALSPRVRLYSEPQLSDQETLSWLVLGRASATSGGESVLLQQAALALLGGLGGSGGGGLASRFGLDEIGFKGPGSGGDVRDSTVTVGKRIARDFYVTYERGLGGTLGTLFIFYDLTRRLTLRAQAGQQSAVDLIFTVQFD</sequence>
<keyword evidence="2 6" id="KW-0812">Transmembrane</keyword>
<gene>
    <name evidence="8" type="ORF">Q2T77_08920</name>
</gene>
<dbReference type="RefSeq" id="WP_301807050.1">
    <property type="nucleotide sequence ID" value="NZ_JAUJZH010000005.1"/>
</dbReference>